<sequence length="464" mass="52319">MDSPHPSGPVPFGRAMKNANFSFATNYVPLNHGSFGTFPKSVRDRQRELQDLAEARPDTFLRYTYPELLEKSRTAVAPLLGVPADDVVFVPNATTGVNTVLRNLIYQKGDVILHFSTVYGACEKTIDSLCETTPVERACIAINYPAADEDIVRKFNDAVRNLHNEGHRVKVAMFDTVLTFPGVRFPWEALVKACKDLQILSLIDGAHGIGHISLTHLGRVDPDFFTSNCYKWLFVPRGCAVLYVPARNQHLIRTSVPTSWGFQPLARKGLVSRDDAAFGELFKKVSTIDPTPYVCVQEALKFRELICGGEARVREYCEYIAKTGGKRVAEILGTEVMENEARTLQRCCFVNVRLPFSITEGAASYDTHFTPPKHEEQDVRSSQSKCELVYIRAADAPKIAEWMTEKSIHDYETMIPVKFYVGEIWCRISGQIYLELEDFEWAAYRLKEMCQRVSNGEFQAKAGY</sequence>
<reference evidence="4" key="2">
    <citation type="submission" date="2015-01" db="EMBL/GenBank/DDBJ databases">
        <title>Evolutionary Origins and Diversification of the Mycorrhizal Mutualists.</title>
        <authorList>
            <consortium name="DOE Joint Genome Institute"/>
            <consortium name="Mycorrhizal Genomics Consortium"/>
            <person name="Kohler A."/>
            <person name="Kuo A."/>
            <person name="Nagy L.G."/>
            <person name="Floudas D."/>
            <person name="Copeland A."/>
            <person name="Barry K.W."/>
            <person name="Cichocki N."/>
            <person name="Veneault-Fourrey C."/>
            <person name="LaButti K."/>
            <person name="Lindquist E.A."/>
            <person name="Lipzen A."/>
            <person name="Lundell T."/>
            <person name="Morin E."/>
            <person name="Murat C."/>
            <person name="Riley R."/>
            <person name="Ohm R."/>
            <person name="Sun H."/>
            <person name="Tunlid A."/>
            <person name="Henrissat B."/>
            <person name="Grigoriev I.V."/>
            <person name="Hibbett D.S."/>
            <person name="Martin F."/>
        </authorList>
    </citation>
    <scope>NUCLEOTIDE SEQUENCE [LARGE SCALE GENOMIC DNA]</scope>
    <source>
        <strain evidence="4">Zn</strain>
    </source>
</reference>
<dbReference type="EMBL" id="KN832870">
    <property type="protein sequence ID" value="KIN07185.1"/>
    <property type="molecule type" value="Genomic_DNA"/>
</dbReference>
<organism evidence="3 4">
    <name type="scientific">Oidiodendron maius (strain Zn)</name>
    <dbReference type="NCBI Taxonomy" id="913774"/>
    <lineage>
        <taxon>Eukaryota</taxon>
        <taxon>Fungi</taxon>
        <taxon>Dikarya</taxon>
        <taxon>Ascomycota</taxon>
        <taxon>Pezizomycotina</taxon>
        <taxon>Leotiomycetes</taxon>
        <taxon>Leotiomycetes incertae sedis</taxon>
        <taxon>Myxotrichaceae</taxon>
        <taxon>Oidiodendron</taxon>
    </lineage>
</organism>
<dbReference type="InterPro" id="IPR015421">
    <property type="entry name" value="PyrdxlP-dep_Trfase_major"/>
</dbReference>
<dbReference type="AlphaFoldDB" id="A0A0C3HW94"/>
<dbReference type="STRING" id="913774.A0A0C3HW94"/>
<name>A0A0C3HW94_OIDMZ</name>
<dbReference type="Proteomes" id="UP000054321">
    <property type="component" value="Unassembled WGS sequence"/>
</dbReference>
<protein>
    <recommendedName>
        <fullName evidence="2">Aminotransferase class V domain-containing protein</fullName>
    </recommendedName>
</protein>
<evidence type="ECO:0000259" key="2">
    <source>
        <dbReference type="Pfam" id="PF00266"/>
    </source>
</evidence>
<evidence type="ECO:0000313" key="4">
    <source>
        <dbReference type="Proteomes" id="UP000054321"/>
    </source>
</evidence>
<dbReference type="Pfam" id="PF00266">
    <property type="entry name" value="Aminotran_5"/>
    <property type="match status" value="1"/>
</dbReference>
<reference evidence="3 4" key="1">
    <citation type="submission" date="2014-04" db="EMBL/GenBank/DDBJ databases">
        <authorList>
            <consortium name="DOE Joint Genome Institute"/>
            <person name="Kuo A."/>
            <person name="Martino E."/>
            <person name="Perotto S."/>
            <person name="Kohler A."/>
            <person name="Nagy L.G."/>
            <person name="Floudas D."/>
            <person name="Copeland A."/>
            <person name="Barry K.W."/>
            <person name="Cichocki N."/>
            <person name="Veneault-Fourrey C."/>
            <person name="LaButti K."/>
            <person name="Lindquist E.A."/>
            <person name="Lipzen A."/>
            <person name="Lundell T."/>
            <person name="Morin E."/>
            <person name="Murat C."/>
            <person name="Sun H."/>
            <person name="Tunlid A."/>
            <person name="Henrissat B."/>
            <person name="Grigoriev I.V."/>
            <person name="Hibbett D.S."/>
            <person name="Martin F."/>
            <person name="Nordberg H.P."/>
            <person name="Cantor M.N."/>
            <person name="Hua S.X."/>
        </authorList>
    </citation>
    <scope>NUCLEOTIDE SEQUENCE [LARGE SCALE GENOMIC DNA]</scope>
    <source>
        <strain evidence="3 4">Zn</strain>
    </source>
</reference>
<gene>
    <name evidence="3" type="ORF">OIDMADRAFT_185574</name>
</gene>
<dbReference type="InParanoid" id="A0A0C3HW94"/>
<feature type="domain" description="Aminotransferase class V" evidence="2">
    <location>
        <begin position="67"/>
        <end position="248"/>
    </location>
</feature>
<dbReference type="PANTHER" id="PTHR43092:SF2">
    <property type="entry name" value="HERCYNYLCYSTEINE SULFOXIDE LYASE"/>
    <property type="match status" value="1"/>
</dbReference>
<dbReference type="InterPro" id="IPR015424">
    <property type="entry name" value="PyrdxlP-dep_Trfase"/>
</dbReference>
<keyword evidence="4" id="KW-1185">Reference proteome</keyword>
<dbReference type="OrthoDB" id="5978656at2759"/>
<accession>A0A0C3HW94</accession>
<dbReference type="InterPro" id="IPR000192">
    <property type="entry name" value="Aminotrans_V_dom"/>
</dbReference>
<evidence type="ECO:0000313" key="3">
    <source>
        <dbReference type="EMBL" id="KIN07185.1"/>
    </source>
</evidence>
<keyword evidence="1" id="KW-0663">Pyridoxal phosphate</keyword>
<dbReference type="Gene3D" id="3.40.640.10">
    <property type="entry name" value="Type I PLP-dependent aspartate aminotransferase-like (Major domain)"/>
    <property type="match status" value="1"/>
</dbReference>
<dbReference type="HOGENOM" id="CLU_003433_3_0_1"/>
<proteinExistence type="predicted"/>
<dbReference type="SUPFAM" id="SSF53383">
    <property type="entry name" value="PLP-dependent transferases"/>
    <property type="match status" value="1"/>
</dbReference>
<dbReference type="PANTHER" id="PTHR43092">
    <property type="entry name" value="L-CYSTEINE DESULFHYDRASE"/>
    <property type="match status" value="1"/>
</dbReference>
<evidence type="ECO:0000256" key="1">
    <source>
        <dbReference type="ARBA" id="ARBA00022898"/>
    </source>
</evidence>